<accession>A0ABT3NBR5</accession>
<dbReference type="Proteomes" id="UP001209681">
    <property type="component" value="Unassembled WGS sequence"/>
</dbReference>
<evidence type="ECO:0000256" key="1">
    <source>
        <dbReference type="SAM" id="Phobius"/>
    </source>
</evidence>
<protein>
    <submittedName>
        <fullName evidence="2">Uncharacterized protein</fullName>
    </submittedName>
</protein>
<feature type="transmembrane region" description="Helical" evidence="1">
    <location>
        <begin position="52"/>
        <end position="77"/>
    </location>
</feature>
<organism evidence="2 3">
    <name type="scientific">Desulfobotulus pelophilus</name>
    <dbReference type="NCBI Taxonomy" id="2823377"/>
    <lineage>
        <taxon>Bacteria</taxon>
        <taxon>Pseudomonadati</taxon>
        <taxon>Thermodesulfobacteriota</taxon>
        <taxon>Desulfobacteria</taxon>
        <taxon>Desulfobacterales</taxon>
        <taxon>Desulfobacteraceae</taxon>
        <taxon>Desulfobotulus</taxon>
    </lineage>
</organism>
<feature type="transmembrane region" description="Helical" evidence="1">
    <location>
        <begin position="120"/>
        <end position="150"/>
    </location>
</feature>
<keyword evidence="3" id="KW-1185">Reference proteome</keyword>
<evidence type="ECO:0000313" key="2">
    <source>
        <dbReference type="EMBL" id="MCW7754860.1"/>
    </source>
</evidence>
<dbReference type="EMBL" id="JAPFPW010000017">
    <property type="protein sequence ID" value="MCW7754860.1"/>
    <property type="molecule type" value="Genomic_DNA"/>
</dbReference>
<proteinExistence type="predicted"/>
<gene>
    <name evidence="2" type="ORF">OOT00_12785</name>
</gene>
<feature type="transmembrane region" description="Helical" evidence="1">
    <location>
        <begin position="12"/>
        <end position="32"/>
    </location>
</feature>
<keyword evidence="1" id="KW-1133">Transmembrane helix</keyword>
<name>A0ABT3NBR5_9BACT</name>
<keyword evidence="1" id="KW-0472">Membrane</keyword>
<dbReference type="RefSeq" id="WP_265425774.1">
    <property type="nucleotide sequence ID" value="NZ_JAPFPW010000017.1"/>
</dbReference>
<feature type="transmembrane region" description="Helical" evidence="1">
    <location>
        <begin position="89"/>
        <end position="108"/>
    </location>
</feature>
<keyword evidence="1" id="KW-0812">Transmembrane</keyword>
<comment type="caution">
    <text evidence="2">The sequence shown here is derived from an EMBL/GenBank/DDBJ whole genome shotgun (WGS) entry which is preliminary data.</text>
</comment>
<sequence length="158" mass="18190">MINKQELQIVVLWALVGFLSWLFSVQILFSMSHGMVHSAINKYPGSVFPREILLFISSNSFDIISLFIGAFLLGFLFRPKFVRMLSFYMAYRAVGIYFLMESLFLSHFQNWTYGLEFIEYIFLLIGACVGMFAFAAVACFAGRMTGLLLFARANRRIR</sequence>
<reference evidence="2 3" key="1">
    <citation type="submission" date="2022-11" db="EMBL/GenBank/DDBJ databases">
        <title>Desulfobotulus tamanensis H1 sp. nov. - anaerobic, alkaliphilic, sulphate reducing bacterium isolated from terrestrial mud volcano.</title>
        <authorList>
            <person name="Frolova A."/>
            <person name="Merkel A.Y."/>
            <person name="Slobodkin A.I."/>
        </authorList>
    </citation>
    <scope>NUCLEOTIDE SEQUENCE [LARGE SCALE GENOMIC DNA]</scope>
    <source>
        <strain evidence="2 3">H1</strain>
    </source>
</reference>
<evidence type="ECO:0000313" key="3">
    <source>
        <dbReference type="Proteomes" id="UP001209681"/>
    </source>
</evidence>